<dbReference type="InterPro" id="IPR025498">
    <property type="entry name" value="DUF4389"/>
</dbReference>
<keyword evidence="1" id="KW-1133">Transmembrane helix</keyword>
<evidence type="ECO:0000313" key="3">
    <source>
        <dbReference type="EMBL" id="QNO56167.1"/>
    </source>
</evidence>
<dbReference type="EMBL" id="MT631646">
    <property type="protein sequence ID" value="QNO56132.1"/>
    <property type="molecule type" value="Genomic_DNA"/>
</dbReference>
<dbReference type="EMBL" id="MT631648">
    <property type="protein sequence ID" value="QNO56167.1"/>
    <property type="molecule type" value="Genomic_DNA"/>
</dbReference>
<evidence type="ECO:0000313" key="2">
    <source>
        <dbReference type="EMBL" id="QNO56132.1"/>
    </source>
</evidence>
<keyword evidence="1" id="KW-0472">Membrane</keyword>
<reference evidence="3" key="1">
    <citation type="submission" date="2020-06" db="EMBL/GenBank/DDBJ databases">
        <title>Unique genomic features of the anaerobic methanotrophic archaea.</title>
        <authorList>
            <person name="Chadwick G.L."/>
            <person name="Skennerton C.T."/>
            <person name="Laso-Perez R."/>
            <person name="Leu A.O."/>
            <person name="Speth D.R."/>
            <person name="Yu H."/>
            <person name="Morgan-Lang C."/>
            <person name="Hatzenpichler R."/>
            <person name="Goudeau D."/>
            <person name="Malmstrom R."/>
            <person name="Brazelton W.J."/>
            <person name="Woyke T."/>
            <person name="Hallam S.J."/>
            <person name="Tyson G.W."/>
            <person name="Wegener G."/>
            <person name="Boetius A."/>
            <person name="Orphan V."/>
        </authorList>
    </citation>
    <scope>NUCLEOTIDE SEQUENCE</scope>
</reference>
<protein>
    <recommendedName>
        <fullName evidence="4">DUF4389 domain-containing protein</fullName>
    </recommendedName>
</protein>
<organism evidence="3">
    <name type="scientific">Candidatus Methanophaga sp. ANME-1 ERB7</name>
    <dbReference type="NCBI Taxonomy" id="2759913"/>
    <lineage>
        <taxon>Archaea</taxon>
        <taxon>Methanobacteriati</taxon>
        <taxon>Methanobacteriota</taxon>
        <taxon>Stenosarchaea group</taxon>
        <taxon>Methanomicrobia</taxon>
        <taxon>Candidatus Methanophagales</taxon>
        <taxon>Candidatus Methanophagaceae</taxon>
        <taxon>Candidatus Methanophaga</taxon>
    </lineage>
</organism>
<dbReference type="Pfam" id="PF14333">
    <property type="entry name" value="DUF4389"/>
    <property type="match status" value="1"/>
</dbReference>
<proteinExistence type="predicted"/>
<accession>A0A7G9Z7D3</accession>
<gene>
    <name evidence="3" type="ORF">LLPGBHFJ_00011</name>
    <name evidence="2" type="ORF">PNCMNLLH_00011</name>
</gene>
<name>A0A7G9Z7D3_9EURY</name>
<dbReference type="AlphaFoldDB" id="A0A7G9Z7D3"/>
<evidence type="ECO:0000256" key="1">
    <source>
        <dbReference type="SAM" id="Phobius"/>
    </source>
</evidence>
<keyword evidence="1" id="KW-0812">Transmembrane</keyword>
<evidence type="ECO:0008006" key="4">
    <source>
        <dbReference type="Google" id="ProtNLM"/>
    </source>
</evidence>
<feature type="transmembrane region" description="Helical" evidence="1">
    <location>
        <begin position="30"/>
        <end position="61"/>
    </location>
</feature>
<sequence length="107" mass="12810">MKRVEEKTDNLNQLFVYEHDAKRLELFIRIVYSFVIALVLIVYGFIAEICMLIQWFVILILGRRSEGLSNFIKGYLEYYVHVMSYINWMTDDRPGILPKPVKIYEKK</sequence>